<accession>A0A7X1Z7E5</accession>
<feature type="coiled-coil region" evidence="5">
    <location>
        <begin position="26"/>
        <end position="53"/>
    </location>
</feature>
<proteinExistence type="inferred from homology"/>
<dbReference type="GO" id="GO:0006310">
    <property type="term" value="P:DNA recombination"/>
    <property type="evidence" value="ECO:0007669"/>
    <property type="project" value="UniProtKB-KW"/>
</dbReference>
<evidence type="ECO:0000256" key="1">
    <source>
        <dbReference type="ARBA" id="ARBA00003416"/>
    </source>
</evidence>
<dbReference type="Proteomes" id="UP000439550">
    <property type="component" value="Unassembled WGS sequence"/>
</dbReference>
<keyword evidence="3 5" id="KW-0175">Coiled coil</keyword>
<organism evidence="6 7">
    <name type="scientific">Lactococcus hircilactis</name>
    <dbReference type="NCBI Taxonomy" id="1494462"/>
    <lineage>
        <taxon>Bacteria</taxon>
        <taxon>Bacillati</taxon>
        <taxon>Bacillota</taxon>
        <taxon>Bacilli</taxon>
        <taxon>Lactobacillales</taxon>
        <taxon>Streptococcaceae</taxon>
        <taxon>Lactococcus</taxon>
    </lineage>
</organism>
<keyword evidence="7" id="KW-1185">Reference proteome</keyword>
<dbReference type="PANTHER" id="PTHR30563">
    <property type="entry name" value="DNA RECOMBINATION PROTEIN RMUC"/>
    <property type="match status" value="1"/>
</dbReference>
<comment type="function">
    <text evidence="1">Involved in DNA recombination.</text>
</comment>
<comment type="caution">
    <text evidence="6">The sequence shown here is derived from an EMBL/GenBank/DDBJ whole genome shotgun (WGS) entry which is preliminary data.</text>
</comment>
<evidence type="ECO:0000256" key="5">
    <source>
        <dbReference type="SAM" id="Coils"/>
    </source>
</evidence>
<reference evidence="6 7" key="1">
    <citation type="submission" date="2019-10" db="EMBL/GenBank/DDBJ databases">
        <authorList>
            <person name="Dong K."/>
        </authorList>
    </citation>
    <scope>NUCLEOTIDE SEQUENCE [LARGE SCALE GENOMIC DNA]</scope>
    <source>
        <strain evidence="6 7">DSM 28960</strain>
    </source>
</reference>
<evidence type="ECO:0000256" key="2">
    <source>
        <dbReference type="ARBA" id="ARBA00009840"/>
    </source>
</evidence>
<sequence length="442" mass="50141">MEIIIIILLILIIGLGLANFFKKTGQQSTTNQLNHLNQMLSELRQDMNQQLGQNRQESSSNLRSVSNDMNQTLSVLTENINAKFDHQFKDLQESNEHKLTQISSGLTQTTEKLTENLSVLTEAITNKFDHKFRELQENNDKKLTQIQETVDEKLQETLNRRISQSFEQVTLHLKNVEEGLGEMRTLASDVDSLQKVMTGVKTRGIVGEIQLGRILEQIFTSSQYREQVNIAGNNAVDYAVVMPGKTADGEVLLPIDSKFPMEDYQRLQTALEGSDTKTIETTRKALFTAVKAQAKSISEKYITPPKTTDFAIMFLPTEGLFMEVVNNPELYEQISRDYKVNVTGPTTMTAVLNSLQMGFKTLQIEQKSSEVYELLGAVKTEFGKFEKSLKKVHERLQQSEKEINTLITTRTNVMNRQLRNIDSIDDQASKSLLGFNEEDEND</sequence>
<dbReference type="Pfam" id="PF02646">
    <property type="entry name" value="RmuC"/>
    <property type="match status" value="1"/>
</dbReference>
<protein>
    <submittedName>
        <fullName evidence="6">DNA recombination protein RmuC</fullName>
    </submittedName>
</protein>
<dbReference type="Gene3D" id="1.20.120.20">
    <property type="entry name" value="Apolipoprotein"/>
    <property type="match status" value="1"/>
</dbReference>
<dbReference type="PANTHER" id="PTHR30563:SF0">
    <property type="entry name" value="DNA RECOMBINATION PROTEIN RMUC"/>
    <property type="match status" value="1"/>
</dbReference>
<dbReference type="SUPFAM" id="SSF47162">
    <property type="entry name" value="Apolipoprotein"/>
    <property type="match status" value="1"/>
</dbReference>
<dbReference type="AlphaFoldDB" id="A0A7X1Z7E5"/>
<evidence type="ECO:0000256" key="3">
    <source>
        <dbReference type="ARBA" id="ARBA00023054"/>
    </source>
</evidence>
<evidence type="ECO:0000256" key="4">
    <source>
        <dbReference type="ARBA" id="ARBA00023172"/>
    </source>
</evidence>
<keyword evidence="4" id="KW-0233">DNA recombination</keyword>
<dbReference type="InterPro" id="IPR003798">
    <property type="entry name" value="DNA_recombination_RmuC"/>
</dbReference>
<gene>
    <name evidence="6" type="primary">rmuC</name>
    <name evidence="6" type="ORF">GHI93_01375</name>
</gene>
<name>A0A7X1Z7E5_9LACT</name>
<evidence type="ECO:0000313" key="7">
    <source>
        <dbReference type="Proteomes" id="UP000439550"/>
    </source>
</evidence>
<dbReference type="RefSeq" id="WP_343030292.1">
    <property type="nucleotide sequence ID" value="NZ_CBCRWP010000002.1"/>
</dbReference>
<dbReference type="EMBL" id="WITJ01000002">
    <property type="protein sequence ID" value="MQW38599.1"/>
    <property type="molecule type" value="Genomic_DNA"/>
</dbReference>
<comment type="similarity">
    <text evidence="2">Belongs to the RmuC family.</text>
</comment>
<evidence type="ECO:0000313" key="6">
    <source>
        <dbReference type="EMBL" id="MQW38599.1"/>
    </source>
</evidence>